<dbReference type="PANTHER" id="PTHR32309:SF13">
    <property type="entry name" value="FERRIC ENTEROBACTIN TRANSPORT PROTEIN FEPE"/>
    <property type="match status" value="1"/>
</dbReference>
<reference evidence="1" key="1">
    <citation type="submission" date="2019-09" db="EMBL/GenBank/DDBJ databases">
        <title>Characterisation of the sponge microbiome using genome-centric metagenomics.</title>
        <authorList>
            <person name="Engelberts J.P."/>
            <person name="Robbins S.J."/>
            <person name="De Goeij J.M."/>
            <person name="Aranda M."/>
            <person name="Bell S.C."/>
            <person name="Webster N.S."/>
        </authorList>
    </citation>
    <scope>NUCLEOTIDE SEQUENCE</scope>
    <source>
        <strain evidence="1">SB0675_bin_29</strain>
    </source>
</reference>
<name>A0A6B1FZ88_9CHLR</name>
<accession>A0A6B1FZ88</accession>
<dbReference type="InterPro" id="IPR050445">
    <property type="entry name" value="Bact_polysacc_biosynth/exp"/>
</dbReference>
<evidence type="ECO:0008006" key="2">
    <source>
        <dbReference type="Google" id="ProtNLM"/>
    </source>
</evidence>
<evidence type="ECO:0000313" key="1">
    <source>
        <dbReference type="EMBL" id="MYH61387.1"/>
    </source>
</evidence>
<sequence>MELREYWAILRRRWAAPVLLPVLVALFSAVQLRPWESPPPAFSATMRILVGVLPLEGVDEVEYDPRYYAWMTSEYLVDDFTEVLASELFANAVNSRLAANGIVIPAGLLRASANTGQQHRIIRLTFNWHNAEELQSIGDAAVAELEENAADYFAQLGTQGAGVQVMDSPTVVQVGPSARQRVEWPLRILLALVAGIGLAFLREYLDDSVRSRRQLEDMGLSCLVTIPKQQR</sequence>
<dbReference type="GO" id="GO:0004713">
    <property type="term" value="F:protein tyrosine kinase activity"/>
    <property type="evidence" value="ECO:0007669"/>
    <property type="project" value="TreeGrafter"/>
</dbReference>
<comment type="caution">
    <text evidence="1">The sequence shown here is derived from an EMBL/GenBank/DDBJ whole genome shotgun (WGS) entry which is preliminary data.</text>
</comment>
<gene>
    <name evidence="1" type="ORF">F4148_06370</name>
</gene>
<proteinExistence type="predicted"/>
<dbReference type="AlphaFoldDB" id="A0A6B1FZ88"/>
<dbReference type="EMBL" id="VYDA01000238">
    <property type="protein sequence ID" value="MYH61387.1"/>
    <property type="molecule type" value="Genomic_DNA"/>
</dbReference>
<organism evidence="1">
    <name type="scientific">Caldilineaceae bacterium SB0675_bin_29</name>
    <dbReference type="NCBI Taxonomy" id="2605266"/>
    <lineage>
        <taxon>Bacteria</taxon>
        <taxon>Bacillati</taxon>
        <taxon>Chloroflexota</taxon>
        <taxon>Caldilineae</taxon>
        <taxon>Caldilineales</taxon>
        <taxon>Caldilineaceae</taxon>
    </lineage>
</organism>
<protein>
    <recommendedName>
        <fullName evidence="2">Polysaccharide chain length determinant N-terminal domain-containing protein</fullName>
    </recommendedName>
</protein>
<dbReference type="GO" id="GO:0005886">
    <property type="term" value="C:plasma membrane"/>
    <property type="evidence" value="ECO:0007669"/>
    <property type="project" value="TreeGrafter"/>
</dbReference>
<dbReference type="PANTHER" id="PTHR32309">
    <property type="entry name" value="TYROSINE-PROTEIN KINASE"/>
    <property type="match status" value="1"/>
</dbReference>